<geneLocation type="plasmid" evidence="1 2">
    <name>unnamed1</name>
</geneLocation>
<organism evidence="1 2">
    <name type="scientific">Azonexus hydrophilus</name>
    <dbReference type="NCBI Taxonomy" id="418702"/>
    <lineage>
        <taxon>Bacteria</taxon>
        <taxon>Pseudomonadati</taxon>
        <taxon>Pseudomonadota</taxon>
        <taxon>Betaproteobacteria</taxon>
        <taxon>Rhodocyclales</taxon>
        <taxon>Azonexaceae</taxon>
        <taxon>Azonexus</taxon>
    </lineage>
</organism>
<dbReference type="EMBL" id="CP151407">
    <property type="protein sequence ID" value="WZJ23319.1"/>
    <property type="molecule type" value="Genomic_DNA"/>
</dbReference>
<reference evidence="1 2" key="1">
    <citation type="submission" date="2024-04" db="EMBL/GenBank/DDBJ databases">
        <title>Dissimilatory iodate-reducing microorganisms contribute to the enrichment of iodine in groundwater.</title>
        <authorList>
            <person name="Jiang Z."/>
        </authorList>
    </citation>
    <scope>NUCLEOTIDE SEQUENCE [LARGE SCALE GENOMIC DNA]</scope>
    <source>
        <strain evidence="1 2">NCP973</strain>
        <plasmid evidence="1 2">unnamed1</plasmid>
    </source>
</reference>
<evidence type="ECO:0000313" key="1">
    <source>
        <dbReference type="EMBL" id="WZJ23319.1"/>
    </source>
</evidence>
<dbReference type="RefSeq" id="WP_341744658.1">
    <property type="nucleotide sequence ID" value="NZ_CP151407.1"/>
</dbReference>
<evidence type="ECO:0000313" key="2">
    <source>
        <dbReference type="Proteomes" id="UP001479520"/>
    </source>
</evidence>
<keyword evidence="2" id="KW-1185">Reference proteome</keyword>
<protein>
    <submittedName>
        <fullName evidence="1">Uncharacterized protein</fullName>
    </submittedName>
</protein>
<keyword evidence="1" id="KW-0614">Plasmid</keyword>
<accession>A0ABZ2XN85</accession>
<proteinExistence type="predicted"/>
<gene>
    <name evidence="1" type="ORF">AADV58_18080</name>
</gene>
<name>A0ABZ2XN85_9RHOO</name>
<sequence>MNQHRVMLDNVELAAGDQKSIAVLFFNLTGQNFAKAEDARQAHALWLNEMSEFFGTKLPLLANLKTCTPEGVTDRVSFIGSGLPQPAPEIGAEYLIKTWPIGGNPIWHPGKLSEIQAETATTRELLLFSANGATLPVLRYELPDRVFPAQWLAE</sequence>
<dbReference type="Proteomes" id="UP001479520">
    <property type="component" value="Plasmid unnamed1"/>
</dbReference>